<gene>
    <name evidence="1" type="ORF">IAB82_05390</name>
</gene>
<dbReference type="PANTHER" id="PTHR34301:SF8">
    <property type="entry name" value="ATPASE DOMAIN-CONTAINING PROTEIN"/>
    <property type="match status" value="1"/>
</dbReference>
<evidence type="ECO:0000313" key="2">
    <source>
        <dbReference type="Proteomes" id="UP000823603"/>
    </source>
</evidence>
<dbReference type="AlphaFoldDB" id="A0A9D9NF67"/>
<proteinExistence type="predicted"/>
<evidence type="ECO:0000313" key="1">
    <source>
        <dbReference type="EMBL" id="MBO8471213.1"/>
    </source>
</evidence>
<reference evidence="1" key="1">
    <citation type="submission" date="2020-10" db="EMBL/GenBank/DDBJ databases">
        <authorList>
            <person name="Gilroy R."/>
        </authorList>
    </citation>
    <scope>NUCLEOTIDE SEQUENCE</scope>
    <source>
        <strain evidence="1">B2-22910</strain>
    </source>
</reference>
<dbReference type="GO" id="GO:0005524">
    <property type="term" value="F:ATP binding"/>
    <property type="evidence" value="ECO:0007669"/>
    <property type="project" value="UniProtKB-KW"/>
</dbReference>
<reference evidence="1" key="2">
    <citation type="journal article" date="2021" name="PeerJ">
        <title>Extensive microbial diversity within the chicken gut microbiome revealed by metagenomics and culture.</title>
        <authorList>
            <person name="Gilroy R."/>
            <person name="Ravi A."/>
            <person name="Getino M."/>
            <person name="Pursley I."/>
            <person name="Horton D.L."/>
            <person name="Alikhan N.F."/>
            <person name="Baker D."/>
            <person name="Gharbi K."/>
            <person name="Hall N."/>
            <person name="Watson M."/>
            <person name="Adriaenssens E.M."/>
            <person name="Foster-Nyarko E."/>
            <person name="Jarju S."/>
            <person name="Secka A."/>
            <person name="Antonio M."/>
            <person name="Oren A."/>
            <person name="Chaudhuri R.R."/>
            <person name="La Ragione R."/>
            <person name="Hildebrand F."/>
            <person name="Pallen M.J."/>
        </authorList>
    </citation>
    <scope>NUCLEOTIDE SEQUENCE</scope>
    <source>
        <strain evidence="1">B2-22910</strain>
    </source>
</reference>
<sequence length="386" mass="44893">MDTPFIYNTYVTGKNFIGRKTECNTLSNLLGRKENVAIYEPPKSGKRSLIQQTLFNMRISGKQFSACQVNLFNIRSIGMFLTRFGSAVVRSCFSTPSEYEDAVGRLLEGTHFVFDKDRFARIDEVVSLNWEYDADDIYAVLSLPYRISAERDMRIFIIIEEFQNLMHDSRYEDVFRILKQVMEENRSSAEGQGCSFILSGSRVNAMKYIFDEYKYFHRTVEHLPLQNIDQRDIIEHIMRGFQYSGKVIEQDMILGACKLFRGNMWYLNHFVSICDSMTKGYINEGILMEALRVLISVHEPRFTRIMDSLTDHQISLLKAIMEGVTKFSATDVIEKYALNSSANVRRVKDALKKKEIITFSDRDEPMVLDPLFEYWLGKFYFEIPGL</sequence>
<keyword evidence="1" id="KW-0067">ATP-binding</keyword>
<dbReference type="EMBL" id="JADIMB010000077">
    <property type="protein sequence ID" value="MBO8471213.1"/>
    <property type="molecule type" value="Genomic_DNA"/>
</dbReference>
<dbReference type="Gene3D" id="3.40.50.300">
    <property type="entry name" value="P-loop containing nucleotide triphosphate hydrolases"/>
    <property type="match status" value="1"/>
</dbReference>
<accession>A0A9D9NF67</accession>
<name>A0A9D9NF67_9BACT</name>
<comment type="caution">
    <text evidence="1">The sequence shown here is derived from an EMBL/GenBank/DDBJ whole genome shotgun (WGS) entry which is preliminary data.</text>
</comment>
<dbReference type="InterPro" id="IPR027417">
    <property type="entry name" value="P-loop_NTPase"/>
</dbReference>
<organism evidence="1 2">
    <name type="scientific">Candidatus Cryptobacteroides faecavium</name>
    <dbReference type="NCBI Taxonomy" id="2840762"/>
    <lineage>
        <taxon>Bacteria</taxon>
        <taxon>Pseudomonadati</taxon>
        <taxon>Bacteroidota</taxon>
        <taxon>Bacteroidia</taxon>
        <taxon>Bacteroidales</taxon>
        <taxon>Candidatus Cryptobacteroides</taxon>
    </lineage>
</organism>
<dbReference type="PANTHER" id="PTHR34301">
    <property type="entry name" value="DNA-BINDING PROTEIN-RELATED"/>
    <property type="match status" value="1"/>
</dbReference>
<dbReference type="Proteomes" id="UP000823603">
    <property type="component" value="Unassembled WGS sequence"/>
</dbReference>
<protein>
    <submittedName>
        <fullName evidence="1">ATP-binding protein</fullName>
    </submittedName>
</protein>
<keyword evidence="1" id="KW-0547">Nucleotide-binding</keyword>
<dbReference type="SUPFAM" id="SSF52540">
    <property type="entry name" value="P-loop containing nucleoside triphosphate hydrolases"/>
    <property type="match status" value="1"/>
</dbReference>